<evidence type="ECO:0000313" key="7">
    <source>
        <dbReference type="EMBL" id="SEK92204.1"/>
    </source>
</evidence>
<sequence>MRNIIKKYNNLKIGQKLISIFLLISIIPIILLQVYQFTSVRKTMTSQVDEIIYDDLVQISERTNLSIENYTNLLYQIYVDEDLIDEVMVLMNGTESRKAAARSDIREKLHRYTSVVEGIRAISLVCKNGESVTYDFETDSSMFNIWQKFNDMRIAPPYLDAESKSGMVITPSMKFAENNGTSYYFHISKRMFNFDMLEKGSIATVIMTVDEDVLDSICNSSEANTNGINFIVDTNGRVVSYPDEKYIATQVGDDIKAFVKNSGYLSETHTLGVNEYIDESTGWTFINVYDADKMLKDVRKTELITIIISISVILIVILIIIYTTKTFNNSVNTIVEGMQTVQEGDLDKRINIHSTDEFGIIANNFNVMTERVKELMHQISSAKDRQRHAELKALEAQINPHFLYNTLDTINWMAIEHHENEISKALSNLGLILRHSISKVEDKTPLKQECDFLTRYLDLQELRYEGSFKYELIIDPEVKNIVIHKLLIQPFVENAIIHGFEGIEEGGLLSINIDLSYDKKYLQISIADNGNGFEEDLLVKMNDRQFVIEADDIEGVGLGLRNAFSRLVMYYGDLAHWNINSVEEIGTEITLYIPMSECC</sequence>
<keyword evidence="2" id="KW-0597">Phosphoprotein</keyword>
<dbReference type="Gene3D" id="3.30.565.10">
    <property type="entry name" value="Histidine kinase-like ATPase, C-terminal domain"/>
    <property type="match status" value="1"/>
</dbReference>
<evidence type="ECO:0000259" key="6">
    <source>
        <dbReference type="PROSITE" id="PS50885"/>
    </source>
</evidence>
<dbReference type="SUPFAM" id="SSF55874">
    <property type="entry name" value="ATPase domain of HSP90 chaperone/DNA topoisomerase II/histidine kinase"/>
    <property type="match status" value="1"/>
</dbReference>
<dbReference type="SMART" id="SM00304">
    <property type="entry name" value="HAMP"/>
    <property type="match status" value="1"/>
</dbReference>
<keyword evidence="3" id="KW-0808">Transferase</keyword>
<dbReference type="InterPro" id="IPR003660">
    <property type="entry name" value="HAMP_dom"/>
</dbReference>
<feature type="transmembrane region" description="Helical" evidence="5">
    <location>
        <begin position="17"/>
        <end position="35"/>
    </location>
</feature>
<dbReference type="InterPro" id="IPR050640">
    <property type="entry name" value="Bact_2-comp_sensor_kinase"/>
</dbReference>
<gene>
    <name evidence="7" type="ORF">SAMN02910377_02192</name>
</gene>
<dbReference type="GO" id="GO:0016020">
    <property type="term" value="C:membrane"/>
    <property type="evidence" value="ECO:0007669"/>
    <property type="project" value="UniProtKB-SubCell"/>
</dbReference>
<dbReference type="InterPro" id="IPR003594">
    <property type="entry name" value="HATPase_dom"/>
</dbReference>
<keyword evidence="5" id="KW-0472">Membrane</keyword>
<feature type="domain" description="HAMP" evidence="6">
    <location>
        <begin position="325"/>
        <end position="377"/>
    </location>
</feature>
<comment type="subcellular location">
    <subcellularLocation>
        <location evidence="1">Membrane</location>
    </subcellularLocation>
</comment>
<evidence type="ECO:0000256" key="5">
    <source>
        <dbReference type="SAM" id="Phobius"/>
    </source>
</evidence>
<dbReference type="PANTHER" id="PTHR34220">
    <property type="entry name" value="SENSOR HISTIDINE KINASE YPDA"/>
    <property type="match status" value="1"/>
</dbReference>
<protein>
    <submittedName>
        <fullName evidence="7">Two-component system, sensor histidine kinase YesM</fullName>
    </submittedName>
</protein>
<dbReference type="Pfam" id="PF06580">
    <property type="entry name" value="His_kinase"/>
    <property type="match status" value="1"/>
</dbReference>
<dbReference type="InterPro" id="IPR036890">
    <property type="entry name" value="HATPase_C_sf"/>
</dbReference>
<evidence type="ECO:0000256" key="2">
    <source>
        <dbReference type="ARBA" id="ARBA00022553"/>
    </source>
</evidence>
<dbReference type="GO" id="GO:0000155">
    <property type="term" value="F:phosphorelay sensor kinase activity"/>
    <property type="evidence" value="ECO:0007669"/>
    <property type="project" value="InterPro"/>
</dbReference>
<evidence type="ECO:0000256" key="3">
    <source>
        <dbReference type="ARBA" id="ARBA00022679"/>
    </source>
</evidence>
<name>A0A1H7L043_9FIRM</name>
<dbReference type="Proteomes" id="UP000182321">
    <property type="component" value="Unassembled WGS sequence"/>
</dbReference>
<dbReference type="AlphaFoldDB" id="A0A1H7L043"/>
<dbReference type="InterPro" id="IPR010559">
    <property type="entry name" value="Sig_transdc_His_kin_internal"/>
</dbReference>
<proteinExistence type="predicted"/>
<organism evidence="7 8">
    <name type="scientific">Pseudobutyrivibrio ruminis</name>
    <dbReference type="NCBI Taxonomy" id="46206"/>
    <lineage>
        <taxon>Bacteria</taxon>
        <taxon>Bacillati</taxon>
        <taxon>Bacillota</taxon>
        <taxon>Clostridia</taxon>
        <taxon>Lachnospirales</taxon>
        <taxon>Lachnospiraceae</taxon>
        <taxon>Pseudobutyrivibrio</taxon>
    </lineage>
</organism>
<dbReference type="SMART" id="SM00387">
    <property type="entry name" value="HATPase_c"/>
    <property type="match status" value="1"/>
</dbReference>
<dbReference type="PROSITE" id="PS50885">
    <property type="entry name" value="HAMP"/>
    <property type="match status" value="1"/>
</dbReference>
<dbReference type="Gene3D" id="6.10.340.10">
    <property type="match status" value="1"/>
</dbReference>
<feature type="transmembrane region" description="Helical" evidence="5">
    <location>
        <begin position="303"/>
        <end position="322"/>
    </location>
</feature>
<keyword evidence="5" id="KW-1133">Transmembrane helix</keyword>
<keyword evidence="8" id="KW-1185">Reference proteome</keyword>
<dbReference type="EMBL" id="FNZX01000014">
    <property type="protein sequence ID" value="SEK92204.1"/>
    <property type="molecule type" value="Genomic_DNA"/>
</dbReference>
<accession>A0A1H7L043</accession>
<dbReference type="Pfam" id="PF00672">
    <property type="entry name" value="HAMP"/>
    <property type="match status" value="1"/>
</dbReference>
<evidence type="ECO:0000256" key="1">
    <source>
        <dbReference type="ARBA" id="ARBA00004370"/>
    </source>
</evidence>
<dbReference type="RefSeq" id="WP_074791739.1">
    <property type="nucleotide sequence ID" value="NZ_FNZX01000014.1"/>
</dbReference>
<evidence type="ECO:0000256" key="4">
    <source>
        <dbReference type="ARBA" id="ARBA00022777"/>
    </source>
</evidence>
<evidence type="ECO:0000313" key="8">
    <source>
        <dbReference type="Proteomes" id="UP000182321"/>
    </source>
</evidence>
<keyword evidence="4 7" id="KW-0418">Kinase</keyword>
<dbReference type="SUPFAM" id="SSF158472">
    <property type="entry name" value="HAMP domain-like"/>
    <property type="match status" value="1"/>
</dbReference>
<keyword evidence="5" id="KW-0812">Transmembrane</keyword>
<dbReference type="PANTHER" id="PTHR34220:SF7">
    <property type="entry name" value="SENSOR HISTIDINE KINASE YPDA"/>
    <property type="match status" value="1"/>
</dbReference>
<reference evidence="8" key="1">
    <citation type="submission" date="2016-10" db="EMBL/GenBank/DDBJ databases">
        <authorList>
            <person name="Varghese N."/>
        </authorList>
    </citation>
    <scope>NUCLEOTIDE SEQUENCE [LARGE SCALE GENOMIC DNA]</scope>
    <source>
        <strain evidence="8">ACV-9</strain>
    </source>
</reference>
<dbReference type="CDD" id="cd06225">
    <property type="entry name" value="HAMP"/>
    <property type="match status" value="1"/>
</dbReference>
<dbReference type="Pfam" id="PF02518">
    <property type="entry name" value="HATPase_c"/>
    <property type="match status" value="1"/>
</dbReference>